<protein>
    <recommendedName>
        <fullName evidence="3">SWIM-type domain-containing protein</fullName>
    </recommendedName>
</protein>
<proteinExistence type="predicted"/>
<keyword evidence="5" id="KW-1185">Reference proteome</keyword>
<feature type="domain" description="SWIM-type" evidence="3">
    <location>
        <begin position="52"/>
        <end position="85"/>
    </location>
</feature>
<evidence type="ECO:0000256" key="2">
    <source>
        <dbReference type="SAM" id="MobiDB-lite"/>
    </source>
</evidence>
<reference evidence="4 5" key="1">
    <citation type="submission" date="2020-08" db="EMBL/GenBank/DDBJ databases">
        <title>Genomic Encyclopedia of Type Strains, Phase III (KMG-III): the genomes of soil and plant-associated and newly described type strains.</title>
        <authorList>
            <person name="Whitman W."/>
        </authorList>
    </citation>
    <scope>NUCLEOTIDE SEQUENCE [LARGE SCALE GENOMIC DNA]</scope>
    <source>
        <strain evidence="4 5">CECT 7247</strain>
    </source>
</reference>
<feature type="compositionally biased region" description="Low complexity" evidence="2">
    <location>
        <begin position="138"/>
        <end position="159"/>
    </location>
</feature>
<gene>
    <name evidence="4" type="ORF">FHS28_002122</name>
</gene>
<evidence type="ECO:0000256" key="1">
    <source>
        <dbReference type="PROSITE-ProRule" id="PRU00325"/>
    </source>
</evidence>
<keyword evidence="1" id="KW-0863">Zinc-finger</keyword>
<sequence>MSLTMEGVLALAPDESSAKAARGLTSPAKWPLLGADEAAVWGECQGSGSKPYQTQVDLSGPAFKCSCPSRKFPCKHGLALLLMRVQTAPSFTATEAPAWVAEWLASRHERAEKKEERDREAVKRAEERAARQEDGETADGAAGTEGTEGAADTAADAGAPSRQRQVQRWQRIEAAAQELQRWLNDQVARGFATLDAAAIKGWHTMAARMVDAQAPGLGQRLTAAAETWRQGPDWPERMLSRLGLLQLAVEAIGRRTSLPEAVQADLRTVCGWPVDQAEVLATATPWQDRLIVLGVITEERDGRLMERRVWLQGETSGRRVWLLEHAHGGRGFNGLWAPGTAVTASLADFPGAAPLRALVVERLDSADVLSLKPMSLTSSQLAAGSVVGSASRPAAGSAVSLEATVAARVVTTVPHRPSSSDAPMGDPWASEWHRVSERVASNPFVLLHPMVLSDALVLLSDEAGPLIAPAPRTASNAPTPPYALPAVLSADDRWLLLAASGGHPMTLAGEWDGERFRPLTAWSGDSPVPLWTRSAA</sequence>
<feature type="compositionally biased region" description="Basic and acidic residues" evidence="2">
    <location>
        <begin position="108"/>
        <end position="134"/>
    </location>
</feature>
<organism evidence="4 5">
    <name type="scientific">Roseateles terrae</name>
    <dbReference type="NCBI Taxonomy" id="431060"/>
    <lineage>
        <taxon>Bacteria</taxon>
        <taxon>Pseudomonadati</taxon>
        <taxon>Pseudomonadota</taxon>
        <taxon>Betaproteobacteria</taxon>
        <taxon>Burkholderiales</taxon>
        <taxon>Sphaerotilaceae</taxon>
        <taxon>Roseateles</taxon>
    </lineage>
</organism>
<name>A0ABR6GRJ0_9BURK</name>
<dbReference type="PROSITE" id="PS50966">
    <property type="entry name" value="ZF_SWIM"/>
    <property type="match status" value="1"/>
</dbReference>
<evidence type="ECO:0000259" key="3">
    <source>
        <dbReference type="PROSITE" id="PS50966"/>
    </source>
</evidence>
<keyword evidence="1" id="KW-0479">Metal-binding</keyword>
<evidence type="ECO:0000313" key="4">
    <source>
        <dbReference type="EMBL" id="MBB3194726.1"/>
    </source>
</evidence>
<dbReference type="Proteomes" id="UP000574369">
    <property type="component" value="Unassembled WGS sequence"/>
</dbReference>
<accession>A0ABR6GRJ0</accession>
<comment type="caution">
    <text evidence="4">The sequence shown here is derived from an EMBL/GenBank/DDBJ whole genome shotgun (WGS) entry which is preliminary data.</text>
</comment>
<evidence type="ECO:0000313" key="5">
    <source>
        <dbReference type="Proteomes" id="UP000574369"/>
    </source>
</evidence>
<dbReference type="EMBL" id="JACHXO010000003">
    <property type="protein sequence ID" value="MBB3194726.1"/>
    <property type="molecule type" value="Genomic_DNA"/>
</dbReference>
<dbReference type="InterPro" id="IPR007527">
    <property type="entry name" value="Znf_SWIM"/>
</dbReference>
<dbReference type="RefSeq" id="WP_088452865.1">
    <property type="nucleotide sequence ID" value="NZ_JACHXO010000003.1"/>
</dbReference>
<dbReference type="Pfam" id="PF04434">
    <property type="entry name" value="SWIM"/>
    <property type="match status" value="1"/>
</dbReference>
<feature type="region of interest" description="Disordered" evidence="2">
    <location>
        <begin position="108"/>
        <end position="169"/>
    </location>
</feature>
<keyword evidence="1" id="KW-0862">Zinc</keyword>